<dbReference type="Pfam" id="PF02995">
    <property type="entry name" value="DUF229"/>
    <property type="match status" value="2"/>
</dbReference>
<dbReference type="InterPro" id="IPR004245">
    <property type="entry name" value="DUF229"/>
</dbReference>
<reference evidence="2" key="1">
    <citation type="journal article" date="2008" name="Nat. Genet.">
        <title>The Pristionchus pacificus genome provides a unique perspective on nematode lifestyle and parasitism.</title>
        <authorList>
            <person name="Dieterich C."/>
            <person name="Clifton S.W."/>
            <person name="Schuster L.N."/>
            <person name="Chinwalla A."/>
            <person name="Delehaunty K."/>
            <person name="Dinkelacker I."/>
            <person name="Fulton L."/>
            <person name="Fulton R."/>
            <person name="Godfrey J."/>
            <person name="Minx P."/>
            <person name="Mitreva M."/>
            <person name="Roeseler W."/>
            <person name="Tian H."/>
            <person name="Witte H."/>
            <person name="Yang S.P."/>
            <person name="Wilson R.K."/>
            <person name="Sommer R.J."/>
        </authorList>
    </citation>
    <scope>NUCLEOTIDE SEQUENCE [LARGE SCALE GENOMIC DNA]</scope>
    <source>
        <strain evidence="2">PS312</strain>
    </source>
</reference>
<accession>A0A2A6C7E5</accession>
<reference evidence="1" key="2">
    <citation type="submission" date="2022-06" db="UniProtKB">
        <authorList>
            <consortium name="EnsemblMetazoa"/>
        </authorList>
    </citation>
    <scope>IDENTIFICATION</scope>
    <source>
        <strain evidence="1">PS312</strain>
    </source>
</reference>
<evidence type="ECO:0000313" key="1">
    <source>
        <dbReference type="EnsemblMetazoa" id="PPA34686.1"/>
    </source>
</evidence>
<keyword evidence="2" id="KW-1185">Reference proteome</keyword>
<accession>A0A8R1UNF8</accession>
<name>A0A2A6C7E5_PRIPA</name>
<dbReference type="AlphaFoldDB" id="A0A2A6C7E5"/>
<dbReference type="PANTHER" id="PTHR10974">
    <property type="entry name" value="FI08016P-RELATED"/>
    <property type="match status" value="1"/>
</dbReference>
<dbReference type="OrthoDB" id="5862419at2759"/>
<protein>
    <submittedName>
        <fullName evidence="1">Uncharacterized protein</fullName>
    </submittedName>
</protein>
<gene>
    <name evidence="1" type="primary">WBGene00273055</name>
</gene>
<sequence length="616" mass="70907">MRILVCLGVSFIFIFYALRSSQIFSSRYLRKFKRDPHTVDSSDEDTLFSTCILAEFPTDGWTWDVMAQARVDNDPIKKCDVDFTPFSVLGENGTVWLNPATAECIIVFNCWARALYYQDERNYLASDWNPIDNVASKAIFNSDFVHTRCQKANTTEVIEDYVHLQMWNARDDGGKKIKMDSHTRPINEEEVDAKPSVFIFIFDSVASSQALRSLPKTISLLEHEFEAVNLRHVNKIGENRKLINDIDRSVFGMEKVQADWNETQACYRYLDDEQFILKEFTKKGYKSLMAEDWAAGVFNHPNCWGFKEAPVTHYMRPLQLYYEEDLEQSQSLMGENQCLEPHTFLFYYLTKISEDLPSLGGRRPRRCRRTLPCGCPTIQLLQEAQGCVRQILRVLDGRPWDSVRDTPIGEREINNPMMFVSVPRRLRSRIAPVLKENSNRLLTSFDIHASLVDILQEPHLGGLEGPRGTLRGSSFFRPLPSGERSCRTLPIPIQFCLCEWNKTKSNDHNTNEEIGIAAVHLLNAKLKEYKVTEFCEEYTFKKVIVVKMFDRTEGLAEVLFATNECDAEFKTLIRFRQLRNAYVNSTAGAFIRWNSYGDTSCISSRPALRPLCCCSN</sequence>
<proteinExistence type="predicted"/>
<evidence type="ECO:0000313" key="2">
    <source>
        <dbReference type="Proteomes" id="UP000005239"/>
    </source>
</evidence>
<organism evidence="1 2">
    <name type="scientific">Pristionchus pacificus</name>
    <name type="common">Parasitic nematode worm</name>
    <dbReference type="NCBI Taxonomy" id="54126"/>
    <lineage>
        <taxon>Eukaryota</taxon>
        <taxon>Metazoa</taxon>
        <taxon>Ecdysozoa</taxon>
        <taxon>Nematoda</taxon>
        <taxon>Chromadorea</taxon>
        <taxon>Rhabditida</taxon>
        <taxon>Rhabditina</taxon>
        <taxon>Diplogasteromorpha</taxon>
        <taxon>Diplogasteroidea</taxon>
        <taxon>Neodiplogasteridae</taxon>
        <taxon>Pristionchus</taxon>
    </lineage>
</organism>
<dbReference type="EnsemblMetazoa" id="PPA34686.1">
    <property type="protein sequence ID" value="PPA34686.1"/>
    <property type="gene ID" value="WBGene00273055"/>
</dbReference>
<dbReference type="PANTHER" id="PTHR10974:SF75">
    <property type="entry name" value="SULFATASE DOMAIN-CONTAINING PROTEIN"/>
    <property type="match status" value="1"/>
</dbReference>
<dbReference type="Proteomes" id="UP000005239">
    <property type="component" value="Unassembled WGS sequence"/>
</dbReference>